<evidence type="ECO:0000313" key="13">
    <source>
        <dbReference type="Proteomes" id="UP001516400"/>
    </source>
</evidence>
<keyword evidence="8" id="KW-0833">Ubl conjugation pathway</keyword>
<evidence type="ECO:0000256" key="5">
    <source>
        <dbReference type="ARBA" id="ARBA00022679"/>
    </source>
</evidence>
<dbReference type="GO" id="GO:0061630">
    <property type="term" value="F:ubiquitin protein ligase activity"/>
    <property type="evidence" value="ECO:0007669"/>
    <property type="project" value="UniProtKB-EC"/>
</dbReference>
<dbReference type="InterPro" id="IPR013083">
    <property type="entry name" value="Znf_RING/FYVE/PHD"/>
</dbReference>
<comment type="pathway">
    <text evidence="2">Protein modification; protein ubiquitination.</text>
</comment>
<evidence type="ECO:0000256" key="4">
    <source>
        <dbReference type="ARBA" id="ARBA00012483"/>
    </source>
</evidence>
<dbReference type="Proteomes" id="UP001516400">
    <property type="component" value="Unassembled WGS sequence"/>
</dbReference>
<dbReference type="FunFam" id="3.30.40.10:FF:000041">
    <property type="entry name" value="E3 ubiquitin-protein ligase SINAT3"/>
    <property type="match status" value="1"/>
</dbReference>
<keyword evidence="6" id="KW-0479">Metal-binding</keyword>
<sequence length="200" mass="23336">MGHLQQMLFNEYTNENSELKCAICRKCLSVQPILHNSVYGNICGRWKCNSLGNSKGQNHEQQAYENVARYLIFPCMYRDNGCNAELKWSDVQLHEEACQFKKFFCPLSNNAFLKQGEKVCIWTGEISEFPNHVVESHSNRFFCESLVIDFQRNYTHEREIFFSKVLEDIILVIFHVNDSKSALFCKVWAGISILKIYNIK</sequence>
<gene>
    <name evidence="12" type="ORF">HHI36_009322</name>
</gene>
<dbReference type="GO" id="GO:0010498">
    <property type="term" value="P:proteasomal protein catabolic process"/>
    <property type="evidence" value="ECO:0007669"/>
    <property type="project" value="UniProtKB-ARBA"/>
</dbReference>
<dbReference type="EMBL" id="JABFTP020000021">
    <property type="protein sequence ID" value="KAL3270269.1"/>
    <property type="molecule type" value="Genomic_DNA"/>
</dbReference>
<proteinExistence type="inferred from homology"/>
<dbReference type="PANTHER" id="PTHR45877:SF2">
    <property type="entry name" value="E3 UBIQUITIN-PROTEIN LIGASE SINA-RELATED"/>
    <property type="match status" value="1"/>
</dbReference>
<keyword evidence="9" id="KW-0862">Zinc</keyword>
<comment type="catalytic activity">
    <reaction evidence="1">
        <text>S-ubiquitinyl-[E2 ubiquitin-conjugating enzyme]-L-cysteine + [acceptor protein]-L-lysine = [E2 ubiquitin-conjugating enzyme]-L-cysteine + N(6)-ubiquitinyl-[acceptor protein]-L-lysine.</text>
        <dbReference type="EC" id="2.3.2.27"/>
    </reaction>
</comment>
<organism evidence="12 13">
    <name type="scientific">Cryptolaemus montrouzieri</name>
    <dbReference type="NCBI Taxonomy" id="559131"/>
    <lineage>
        <taxon>Eukaryota</taxon>
        <taxon>Metazoa</taxon>
        <taxon>Ecdysozoa</taxon>
        <taxon>Arthropoda</taxon>
        <taxon>Hexapoda</taxon>
        <taxon>Insecta</taxon>
        <taxon>Pterygota</taxon>
        <taxon>Neoptera</taxon>
        <taxon>Endopterygota</taxon>
        <taxon>Coleoptera</taxon>
        <taxon>Polyphaga</taxon>
        <taxon>Cucujiformia</taxon>
        <taxon>Coccinelloidea</taxon>
        <taxon>Coccinellidae</taxon>
        <taxon>Scymninae</taxon>
        <taxon>Scymnini</taxon>
        <taxon>Cryptolaemus</taxon>
    </lineage>
</organism>
<evidence type="ECO:0000313" key="12">
    <source>
        <dbReference type="EMBL" id="KAL3270269.1"/>
    </source>
</evidence>
<dbReference type="SUPFAM" id="SSF49599">
    <property type="entry name" value="TRAF domain-like"/>
    <property type="match status" value="1"/>
</dbReference>
<feature type="domain" description="SIAH-type" evidence="11">
    <location>
        <begin position="70"/>
        <end position="138"/>
    </location>
</feature>
<evidence type="ECO:0000256" key="6">
    <source>
        <dbReference type="ARBA" id="ARBA00022723"/>
    </source>
</evidence>
<dbReference type="Pfam" id="PF21361">
    <property type="entry name" value="Sina_ZnF"/>
    <property type="match status" value="1"/>
</dbReference>
<dbReference type="InterPro" id="IPR013010">
    <property type="entry name" value="Znf_SIAH"/>
</dbReference>
<dbReference type="PANTHER" id="PTHR45877">
    <property type="entry name" value="E3 UBIQUITIN-PROTEIN LIGASE SIAH2"/>
    <property type="match status" value="1"/>
</dbReference>
<protein>
    <recommendedName>
        <fullName evidence="4">RING-type E3 ubiquitin transferase</fullName>
        <ecNumber evidence="4">2.3.2.27</ecNumber>
    </recommendedName>
</protein>
<evidence type="ECO:0000256" key="1">
    <source>
        <dbReference type="ARBA" id="ARBA00000900"/>
    </source>
</evidence>
<evidence type="ECO:0000256" key="7">
    <source>
        <dbReference type="ARBA" id="ARBA00022771"/>
    </source>
</evidence>
<dbReference type="Gene3D" id="3.30.40.10">
    <property type="entry name" value="Zinc/RING finger domain, C3HC4 (zinc finger)"/>
    <property type="match status" value="1"/>
</dbReference>
<dbReference type="GO" id="GO:0008270">
    <property type="term" value="F:zinc ion binding"/>
    <property type="evidence" value="ECO:0007669"/>
    <property type="project" value="UniProtKB-KW"/>
</dbReference>
<evidence type="ECO:0000256" key="9">
    <source>
        <dbReference type="ARBA" id="ARBA00022833"/>
    </source>
</evidence>
<keyword evidence="13" id="KW-1185">Reference proteome</keyword>
<evidence type="ECO:0000256" key="8">
    <source>
        <dbReference type="ARBA" id="ARBA00022786"/>
    </source>
</evidence>
<dbReference type="PROSITE" id="PS51081">
    <property type="entry name" value="ZF_SIAH"/>
    <property type="match status" value="1"/>
</dbReference>
<name>A0ABD2MV46_9CUCU</name>
<dbReference type="AlphaFoldDB" id="A0ABD2MV46"/>
<evidence type="ECO:0000256" key="10">
    <source>
        <dbReference type="PROSITE-ProRule" id="PRU00455"/>
    </source>
</evidence>
<comment type="caution">
    <text evidence="12">The sequence shown here is derived from an EMBL/GenBank/DDBJ whole genome shotgun (WGS) entry which is preliminary data.</text>
</comment>
<evidence type="ECO:0000256" key="3">
    <source>
        <dbReference type="ARBA" id="ARBA00009119"/>
    </source>
</evidence>
<dbReference type="InterPro" id="IPR004162">
    <property type="entry name" value="SINA-like_animal"/>
</dbReference>
<comment type="similarity">
    <text evidence="3">Belongs to the SINA (Seven in absentia) family.</text>
</comment>
<dbReference type="EC" id="2.3.2.27" evidence="4"/>
<evidence type="ECO:0000256" key="2">
    <source>
        <dbReference type="ARBA" id="ARBA00004906"/>
    </source>
</evidence>
<reference evidence="12 13" key="1">
    <citation type="journal article" date="2021" name="BMC Biol.">
        <title>Horizontally acquired antibacterial genes associated with adaptive radiation of ladybird beetles.</title>
        <authorList>
            <person name="Li H.S."/>
            <person name="Tang X.F."/>
            <person name="Huang Y.H."/>
            <person name="Xu Z.Y."/>
            <person name="Chen M.L."/>
            <person name="Du X.Y."/>
            <person name="Qiu B.Y."/>
            <person name="Chen P.T."/>
            <person name="Zhang W."/>
            <person name="Slipinski A."/>
            <person name="Escalona H.E."/>
            <person name="Waterhouse R.M."/>
            <person name="Zwick A."/>
            <person name="Pang H."/>
        </authorList>
    </citation>
    <scope>NUCLEOTIDE SEQUENCE [LARGE SCALE GENOMIC DNA]</scope>
    <source>
        <strain evidence="12">SYSU2018</strain>
    </source>
</reference>
<keyword evidence="5" id="KW-0808">Transferase</keyword>
<accession>A0ABD2MV46</accession>
<keyword evidence="7 10" id="KW-0863">Zinc-finger</keyword>
<evidence type="ECO:0000259" key="11">
    <source>
        <dbReference type="PROSITE" id="PS51081"/>
    </source>
</evidence>